<dbReference type="InterPro" id="IPR047123">
    <property type="entry name" value="MYADM-like"/>
</dbReference>
<keyword evidence="2 7" id="KW-0812">Transmembrane</keyword>
<evidence type="ECO:0000259" key="9">
    <source>
        <dbReference type="PROSITE" id="PS51225"/>
    </source>
</evidence>
<feature type="transmembrane region" description="Helical" evidence="8">
    <location>
        <begin position="153"/>
        <end position="172"/>
    </location>
</feature>
<feature type="transmembrane region" description="Helical" evidence="8">
    <location>
        <begin position="221"/>
        <end position="245"/>
    </location>
</feature>
<dbReference type="PROSITE" id="PS51225">
    <property type="entry name" value="MARVEL"/>
    <property type="match status" value="2"/>
</dbReference>
<evidence type="ECO:0000256" key="7">
    <source>
        <dbReference type="PROSITE-ProRule" id="PRU00581"/>
    </source>
</evidence>
<dbReference type="Ensembl" id="ENSEBUT00000018417.1">
    <property type="protein sequence ID" value="ENSEBUP00000017841.1"/>
    <property type="gene ID" value="ENSEBUG00000011148.1"/>
</dbReference>
<feature type="transmembrane region" description="Helical" evidence="8">
    <location>
        <begin position="44"/>
        <end position="62"/>
    </location>
</feature>
<evidence type="ECO:0000313" key="11">
    <source>
        <dbReference type="Proteomes" id="UP000694388"/>
    </source>
</evidence>
<keyword evidence="3" id="KW-0677">Repeat</keyword>
<evidence type="ECO:0000256" key="8">
    <source>
        <dbReference type="SAM" id="Phobius"/>
    </source>
</evidence>
<evidence type="ECO:0000313" key="10">
    <source>
        <dbReference type="Ensembl" id="ENSEBUP00000017841.1"/>
    </source>
</evidence>
<dbReference type="InterPro" id="IPR008253">
    <property type="entry name" value="Marvel"/>
</dbReference>
<evidence type="ECO:0000256" key="2">
    <source>
        <dbReference type="ARBA" id="ARBA00022692"/>
    </source>
</evidence>
<reference evidence="10" key="1">
    <citation type="submission" date="2025-05" db="UniProtKB">
        <authorList>
            <consortium name="Ensembl"/>
        </authorList>
    </citation>
    <scope>IDENTIFICATION</scope>
</reference>
<keyword evidence="11" id="KW-1185">Reference proteome</keyword>
<sequence>MAIFAQEVLTSRVGILRLFQILFTCIAFSLAAHRGGYTFEYGDYCMITWCGCFAATLLILLFEGFQISGRVPLSWGDLTATVAALATLMTLAASILYPVYSLQRTCHHGTCKEIRGYRIGSTVASCLAFIAYAAEVAATKPRPGEVRAYMTTIPGFLKVMETFMAGIIFAVLAERPFLYERYNALQWCVAVYAICFILSAVAILLAIGACTGRLCVPFDRYLSMCNLFSVLAYITATIIWPVYCFHKKYGTPHRPSQCQRVGMCDWDQQMVVAVLTAVNLITYIADLIHSGRLVFVHQ</sequence>
<evidence type="ECO:0000256" key="1">
    <source>
        <dbReference type="ARBA" id="ARBA00004141"/>
    </source>
</evidence>
<dbReference type="Pfam" id="PF01284">
    <property type="entry name" value="MARVEL"/>
    <property type="match status" value="2"/>
</dbReference>
<organism evidence="10 11">
    <name type="scientific">Eptatretus burgeri</name>
    <name type="common">Inshore hagfish</name>
    <dbReference type="NCBI Taxonomy" id="7764"/>
    <lineage>
        <taxon>Eukaryota</taxon>
        <taxon>Metazoa</taxon>
        <taxon>Chordata</taxon>
        <taxon>Craniata</taxon>
        <taxon>Vertebrata</taxon>
        <taxon>Cyclostomata</taxon>
        <taxon>Myxini</taxon>
        <taxon>Myxiniformes</taxon>
        <taxon>Myxinidae</taxon>
        <taxon>Eptatretinae</taxon>
        <taxon>Eptatretus</taxon>
    </lineage>
</organism>
<feature type="domain" description="MARVEL" evidence="9">
    <location>
        <begin position="149"/>
        <end position="295"/>
    </location>
</feature>
<comment type="subcellular location">
    <subcellularLocation>
        <location evidence="1">Membrane</location>
        <topology evidence="1">Multi-pass membrane protein</topology>
    </subcellularLocation>
</comment>
<feature type="domain" description="MARVEL" evidence="9">
    <location>
        <begin position="8"/>
        <end position="144"/>
    </location>
</feature>
<keyword evidence="4 8" id="KW-1133">Transmembrane helix</keyword>
<evidence type="ECO:0000256" key="5">
    <source>
        <dbReference type="ARBA" id="ARBA00023136"/>
    </source>
</evidence>
<dbReference type="Ensembl" id="ENSEBUT00000018409.1">
    <property type="protein sequence ID" value="ENSEBUP00000017833.1"/>
    <property type="gene ID" value="ENSEBUG00000011148.1"/>
</dbReference>
<dbReference type="Proteomes" id="UP000694388">
    <property type="component" value="Unplaced"/>
</dbReference>
<feature type="transmembrane region" description="Helical" evidence="8">
    <location>
        <begin position="114"/>
        <end position="133"/>
    </location>
</feature>
<keyword evidence="5 7" id="KW-0472">Membrane</keyword>
<dbReference type="AlphaFoldDB" id="A0A8C4QQ60"/>
<feature type="transmembrane region" description="Helical" evidence="8">
    <location>
        <begin position="184"/>
        <end position="209"/>
    </location>
</feature>
<accession>A0A8C4QQ60</accession>
<dbReference type="PANTHER" id="PTHR17068:SF11">
    <property type="entry name" value="MYELOID-ASSOCIATED DIFFERENTIATION MARKER-LIKE PROTEIN 2"/>
    <property type="match status" value="1"/>
</dbReference>
<comment type="similarity">
    <text evidence="6">Belongs to the MAL family.</text>
</comment>
<proteinExistence type="inferred from homology"/>
<dbReference type="GeneTree" id="ENSGT00950000182933"/>
<evidence type="ECO:0000256" key="3">
    <source>
        <dbReference type="ARBA" id="ARBA00022737"/>
    </source>
</evidence>
<dbReference type="PANTHER" id="PTHR17068">
    <property type="entry name" value="MYELOID-ASSOCIATED DIFFERENTIATION MARKER MYADM FAMILY MEMBER"/>
    <property type="match status" value="1"/>
</dbReference>
<evidence type="ECO:0000256" key="4">
    <source>
        <dbReference type="ARBA" id="ARBA00022989"/>
    </source>
</evidence>
<feature type="transmembrane region" description="Helical" evidence="8">
    <location>
        <begin position="14"/>
        <end position="32"/>
    </location>
</feature>
<dbReference type="GO" id="GO:0016020">
    <property type="term" value="C:membrane"/>
    <property type="evidence" value="ECO:0007669"/>
    <property type="project" value="UniProtKB-SubCell"/>
</dbReference>
<feature type="transmembrane region" description="Helical" evidence="8">
    <location>
        <begin position="82"/>
        <end position="102"/>
    </location>
</feature>
<dbReference type="OMA" id="GLCTWDK"/>
<protein>
    <submittedName>
        <fullName evidence="10">Myeloid associated differentiation marker a</fullName>
    </submittedName>
</protein>
<evidence type="ECO:0000256" key="6">
    <source>
        <dbReference type="ARBA" id="ARBA00034721"/>
    </source>
</evidence>
<name>A0A8C4QQ60_EPTBU</name>